<dbReference type="RefSeq" id="WP_111293781.1">
    <property type="nucleotide sequence ID" value="NZ_QKZV01000002.1"/>
</dbReference>
<comment type="caution">
    <text evidence="1">The sequence shown here is derived from an EMBL/GenBank/DDBJ whole genome shotgun (WGS) entry which is preliminary data.</text>
</comment>
<keyword evidence="2" id="KW-1185">Reference proteome</keyword>
<protein>
    <submittedName>
        <fullName evidence="1">Uncharacterized protein</fullName>
    </submittedName>
</protein>
<dbReference type="PROSITE" id="PS51257">
    <property type="entry name" value="PROKAR_LIPOPROTEIN"/>
    <property type="match status" value="1"/>
</dbReference>
<dbReference type="OrthoDB" id="677490at2"/>
<organism evidence="1 2">
    <name type="scientific">Hydrotalea sandarakina</name>
    <dbReference type="NCBI Taxonomy" id="1004304"/>
    <lineage>
        <taxon>Bacteria</taxon>
        <taxon>Pseudomonadati</taxon>
        <taxon>Bacteroidota</taxon>
        <taxon>Chitinophagia</taxon>
        <taxon>Chitinophagales</taxon>
        <taxon>Chitinophagaceae</taxon>
        <taxon>Hydrotalea</taxon>
    </lineage>
</organism>
<accession>A0A2W7RWD2</accession>
<reference evidence="1 2" key="1">
    <citation type="submission" date="2018-06" db="EMBL/GenBank/DDBJ databases">
        <title>Genomic Encyclopedia of Archaeal and Bacterial Type Strains, Phase II (KMG-II): from individual species to whole genera.</title>
        <authorList>
            <person name="Goeker M."/>
        </authorList>
    </citation>
    <scope>NUCLEOTIDE SEQUENCE [LARGE SCALE GENOMIC DNA]</scope>
    <source>
        <strain evidence="1 2">DSM 23241</strain>
    </source>
</reference>
<dbReference type="EMBL" id="QKZV01000002">
    <property type="protein sequence ID" value="PZX64624.1"/>
    <property type="molecule type" value="Genomic_DNA"/>
</dbReference>
<dbReference type="Proteomes" id="UP000249720">
    <property type="component" value="Unassembled WGS sequence"/>
</dbReference>
<gene>
    <name evidence="1" type="ORF">LX80_00821</name>
</gene>
<sequence length="330" mass="35955">MKAIFKYGIVALTIVFLFQACSKEYSYETGKGYSGVAIGTLQDSTGNCQNVFVNGNYTVDSVLNDSNYIVVTVNIISPGKYYIYTDTANGFWFADSSIVLSTGTQNIKLKGYGKPILPVDANFVITFGSSACQFTIPYNTAVIGNYFPTTAGSYWTYNDSQLNDTITTRALSVLANVANTGQTYAVFIDRLGDTSLYRRSGNTYYTYGSLYPDPSVKPVEYAFLKAGVPAGTSWDSPIVSVVVSNQNVKVKYHFTLLGSGLTASYNGNNFTNVIKVQLDIQALVPPAINYATAQTSYFYYAEGIGLIAIEVPGSTTVMPYNSTLTQWHVN</sequence>
<evidence type="ECO:0000313" key="1">
    <source>
        <dbReference type="EMBL" id="PZX64624.1"/>
    </source>
</evidence>
<name>A0A2W7RWD2_9BACT</name>
<dbReference type="AlphaFoldDB" id="A0A2W7RWD2"/>
<proteinExistence type="predicted"/>
<evidence type="ECO:0000313" key="2">
    <source>
        <dbReference type="Proteomes" id="UP000249720"/>
    </source>
</evidence>